<accession>C6PRZ7</accession>
<dbReference type="SUPFAM" id="SSF53756">
    <property type="entry name" value="UDP-Glycosyltransferase/glycogen phosphorylase"/>
    <property type="match status" value="1"/>
</dbReference>
<dbReference type="PATRIC" id="fig|536227.13.peg.2977"/>
<keyword evidence="2" id="KW-1185">Reference proteome</keyword>
<reference evidence="1 2" key="1">
    <citation type="submission" date="2009-06" db="EMBL/GenBank/DDBJ databases">
        <title>The draft genome of Clostridium carboxidivorans P7.</title>
        <authorList>
            <consortium name="US DOE Joint Genome Institute (JGI-PGF)"/>
            <person name="Lucas S."/>
            <person name="Copeland A."/>
            <person name="Lapidus A."/>
            <person name="Glavina del Rio T."/>
            <person name="Tice H."/>
            <person name="Bruce D."/>
            <person name="Goodwin L."/>
            <person name="Pitluck S."/>
            <person name="Larimer F."/>
            <person name="Land M.L."/>
            <person name="Hauser L."/>
            <person name="Hemme C.L."/>
        </authorList>
    </citation>
    <scope>NUCLEOTIDE SEQUENCE [LARGE SCALE GENOMIC DNA]</scope>
    <source>
        <strain evidence="1 2">P7</strain>
    </source>
</reference>
<dbReference type="KEGG" id="cck:Ccar_14205"/>
<evidence type="ECO:0008006" key="3">
    <source>
        <dbReference type="Google" id="ProtNLM"/>
    </source>
</evidence>
<evidence type="ECO:0000313" key="2">
    <source>
        <dbReference type="Proteomes" id="UP000004198"/>
    </source>
</evidence>
<dbReference type="EMBL" id="ACVI01000020">
    <property type="protein sequence ID" value="EET87922.1"/>
    <property type="molecule type" value="Genomic_DNA"/>
</dbReference>
<gene>
    <name evidence="1" type="ORF">CcarbDRAFT_1564</name>
</gene>
<evidence type="ECO:0000313" key="1">
    <source>
        <dbReference type="EMBL" id="EET87922.1"/>
    </source>
</evidence>
<dbReference type="eggNOG" id="COG0438">
    <property type="taxonomic scope" value="Bacteria"/>
</dbReference>
<dbReference type="RefSeq" id="WP_007060449.1">
    <property type="nucleotide sequence ID" value="NZ_ACVI01000020.1"/>
</dbReference>
<name>C6PRZ7_9CLOT</name>
<protein>
    <recommendedName>
        <fullName evidence="3">Glycosyl transferase group 1</fullName>
    </recommendedName>
</protein>
<sequence length="522" mass="61229">MKSDRFIINNLKKAKRIENLILKENNLKERLNLLQILALNYTDHVTGVYYSEFIEKQLIKISQIIDFESIDEIEEEKDTVLHVMTRPCNIGGHTRVVNNWINFDSDRKYSILINEIQNVKIPNWLKESVEKSGGSIILNKSNDLIEKAKFLAKCAMKYEKIVLHIHNQDMVPLIAFSNSSWKKPIYLYNHSDHKFWLGVSIADMVLDLTSGGMKMSIEKRGTKNNYVLPIPIMNEQEKPYEKINEKEKEAIKKRLELPNCSKIILSMADDYKYTNINKYNFGEFAKKVIDINPNTYVLIIGANNKALKWIRLNKTSGGRIRAEGIIDKEDVCQYMKISDVYVDSFPANSYTSTLEAINYNIPSMSLKTPIFYLDALKDIRVNSEADMIFKINEILNNKDSFINMETKDRVAKNHYKENWCKILNKMFEIKISHSVGLNIMINTNMNITDYERFMYETHKKYETFPIKQFIRLSFINKVRILFICRKEFFMSLKNVYKVPRKMKEVLIAHFARENQSNYISKL</sequence>
<proteinExistence type="predicted"/>
<dbReference type="Proteomes" id="UP000004198">
    <property type="component" value="Unassembled WGS sequence"/>
</dbReference>
<dbReference type="Gene3D" id="3.40.50.2000">
    <property type="entry name" value="Glycogen Phosphorylase B"/>
    <property type="match status" value="1"/>
</dbReference>
<dbReference type="OrthoDB" id="176403at2"/>
<comment type="caution">
    <text evidence="1">The sequence shown here is derived from an EMBL/GenBank/DDBJ whole genome shotgun (WGS) entry which is preliminary data.</text>
</comment>
<dbReference type="AlphaFoldDB" id="C6PRZ7"/>
<organism evidence="1 2">
    <name type="scientific">Clostridium carboxidivorans P7</name>
    <dbReference type="NCBI Taxonomy" id="536227"/>
    <lineage>
        <taxon>Bacteria</taxon>
        <taxon>Bacillati</taxon>
        <taxon>Bacillota</taxon>
        <taxon>Clostridia</taxon>
        <taxon>Eubacteriales</taxon>
        <taxon>Clostridiaceae</taxon>
        <taxon>Clostridium</taxon>
    </lineage>
</organism>
<dbReference type="STRING" id="536227.Ccar_14205"/>